<dbReference type="EMBL" id="JBHRSA010000004">
    <property type="protein sequence ID" value="MFC3039078.1"/>
    <property type="molecule type" value="Genomic_DNA"/>
</dbReference>
<dbReference type="Proteomes" id="UP001595279">
    <property type="component" value="Unassembled WGS sequence"/>
</dbReference>
<dbReference type="RefSeq" id="WP_390267778.1">
    <property type="nucleotide sequence ID" value="NZ_JBHRSA010000004.1"/>
</dbReference>
<sequence length="95" mass="11390">MSQFLAQLIRSKLRQLTAREIEHYGRQYGFPVDTVQAQQIADYLRNQTYDPLQSKDRQRMWKELARITDDATAQKAQRLFQELIRSYGVEHLFDR</sequence>
<dbReference type="Pfam" id="PF11116">
    <property type="entry name" value="DUF2624"/>
    <property type="match status" value="1"/>
</dbReference>
<evidence type="ECO:0000313" key="1">
    <source>
        <dbReference type="EMBL" id="MFC3039078.1"/>
    </source>
</evidence>
<name>A0ABV7CSI2_9BACI</name>
<organism evidence="1 2">
    <name type="scientific">Virgibacillus xinjiangensis</name>
    <dbReference type="NCBI Taxonomy" id="393090"/>
    <lineage>
        <taxon>Bacteria</taxon>
        <taxon>Bacillati</taxon>
        <taxon>Bacillota</taxon>
        <taxon>Bacilli</taxon>
        <taxon>Bacillales</taxon>
        <taxon>Bacillaceae</taxon>
        <taxon>Virgibacillus</taxon>
    </lineage>
</organism>
<gene>
    <name evidence="1" type="ORF">ACFOGI_02290</name>
</gene>
<protein>
    <submittedName>
        <fullName evidence="1">DUF2624 family protein</fullName>
    </submittedName>
</protein>
<proteinExistence type="predicted"/>
<evidence type="ECO:0000313" key="2">
    <source>
        <dbReference type="Proteomes" id="UP001595279"/>
    </source>
</evidence>
<comment type="caution">
    <text evidence="1">The sequence shown here is derived from an EMBL/GenBank/DDBJ whole genome shotgun (WGS) entry which is preliminary data.</text>
</comment>
<dbReference type="InterPro" id="IPR020277">
    <property type="entry name" value="DUF2624"/>
</dbReference>
<reference evidence="2" key="1">
    <citation type="journal article" date="2019" name="Int. J. Syst. Evol. Microbiol.">
        <title>The Global Catalogue of Microorganisms (GCM) 10K type strain sequencing project: providing services to taxonomists for standard genome sequencing and annotation.</title>
        <authorList>
            <consortium name="The Broad Institute Genomics Platform"/>
            <consortium name="The Broad Institute Genome Sequencing Center for Infectious Disease"/>
            <person name="Wu L."/>
            <person name="Ma J."/>
        </authorList>
    </citation>
    <scope>NUCLEOTIDE SEQUENCE [LARGE SCALE GENOMIC DNA]</scope>
    <source>
        <strain evidence="2">KCTC 13128</strain>
    </source>
</reference>
<keyword evidence="2" id="KW-1185">Reference proteome</keyword>
<accession>A0ABV7CSI2</accession>